<gene>
    <name evidence="2" type="ORF">PFISCL1PPCAC_12909</name>
</gene>
<proteinExistence type="predicted"/>
<keyword evidence="1" id="KW-1133">Transmembrane helix</keyword>
<feature type="transmembrane region" description="Helical" evidence="1">
    <location>
        <begin position="81"/>
        <end position="103"/>
    </location>
</feature>
<dbReference type="AlphaFoldDB" id="A0AAV5VUF1"/>
<protein>
    <recommendedName>
        <fullName evidence="4">G protein-coupled receptor</fullName>
    </recommendedName>
</protein>
<dbReference type="PANTHER" id="PTHR45830">
    <property type="entry name" value="SERPENTINE RECEPTOR, CLASS I"/>
    <property type="match status" value="1"/>
</dbReference>
<evidence type="ECO:0008006" key="4">
    <source>
        <dbReference type="Google" id="ProtNLM"/>
    </source>
</evidence>
<keyword evidence="1" id="KW-0812">Transmembrane</keyword>
<evidence type="ECO:0000313" key="2">
    <source>
        <dbReference type="EMBL" id="GMT21612.1"/>
    </source>
</evidence>
<keyword evidence="1" id="KW-0472">Membrane</keyword>
<feature type="non-terminal residue" evidence="2">
    <location>
        <position position="233"/>
    </location>
</feature>
<keyword evidence="3" id="KW-1185">Reference proteome</keyword>
<reference evidence="2" key="1">
    <citation type="submission" date="2023-10" db="EMBL/GenBank/DDBJ databases">
        <title>Genome assembly of Pristionchus species.</title>
        <authorList>
            <person name="Yoshida K."/>
            <person name="Sommer R.J."/>
        </authorList>
    </citation>
    <scope>NUCLEOTIDE SEQUENCE</scope>
    <source>
        <strain evidence="2">RS5133</strain>
    </source>
</reference>
<dbReference type="PANTHER" id="PTHR45830:SF15">
    <property type="entry name" value="SERPENTINE RECEPTOR, CLASS I"/>
    <property type="match status" value="1"/>
</dbReference>
<evidence type="ECO:0000256" key="1">
    <source>
        <dbReference type="SAM" id="Phobius"/>
    </source>
</evidence>
<dbReference type="Proteomes" id="UP001432322">
    <property type="component" value="Unassembled WGS sequence"/>
</dbReference>
<name>A0AAV5VUF1_9BILA</name>
<sequence length="233" mass="27072">QLLFGFHTDRDFSMDFIHNFQTFYPAVSLLTWHPAVLYLLIYKPGPISKPIRYGYITNQVCLMLNEWIFCILLRIYPLVPYPALILLSFGVILPNPPFEFLLLTMHQKMASNTTSRLRLSQRFHLLHLSARQLKTTQNVMIYVLIGLMVANVVGFSAFGIRTKKAEEILNRPELSWLKDRHGEVFVFGDVSDPEWFAYECYLLSGCLLIDFSLVAFFSMHSIYIIYLTKVPSF</sequence>
<evidence type="ECO:0000313" key="3">
    <source>
        <dbReference type="Proteomes" id="UP001432322"/>
    </source>
</evidence>
<accession>A0AAV5VUF1</accession>
<comment type="caution">
    <text evidence="2">The sequence shown here is derived from an EMBL/GenBank/DDBJ whole genome shotgun (WGS) entry which is preliminary data.</text>
</comment>
<feature type="transmembrane region" description="Helical" evidence="1">
    <location>
        <begin position="22"/>
        <end position="41"/>
    </location>
</feature>
<dbReference type="EMBL" id="BTSY01000004">
    <property type="protein sequence ID" value="GMT21612.1"/>
    <property type="molecule type" value="Genomic_DNA"/>
</dbReference>
<feature type="transmembrane region" description="Helical" evidence="1">
    <location>
        <begin position="53"/>
        <end position="75"/>
    </location>
</feature>
<feature type="non-terminal residue" evidence="2">
    <location>
        <position position="1"/>
    </location>
</feature>
<feature type="transmembrane region" description="Helical" evidence="1">
    <location>
        <begin position="139"/>
        <end position="160"/>
    </location>
</feature>
<organism evidence="2 3">
    <name type="scientific">Pristionchus fissidentatus</name>
    <dbReference type="NCBI Taxonomy" id="1538716"/>
    <lineage>
        <taxon>Eukaryota</taxon>
        <taxon>Metazoa</taxon>
        <taxon>Ecdysozoa</taxon>
        <taxon>Nematoda</taxon>
        <taxon>Chromadorea</taxon>
        <taxon>Rhabditida</taxon>
        <taxon>Rhabditina</taxon>
        <taxon>Diplogasteromorpha</taxon>
        <taxon>Diplogasteroidea</taxon>
        <taxon>Neodiplogasteridae</taxon>
        <taxon>Pristionchus</taxon>
    </lineage>
</organism>
<feature type="transmembrane region" description="Helical" evidence="1">
    <location>
        <begin position="201"/>
        <end position="226"/>
    </location>
</feature>